<dbReference type="InterPro" id="IPR045275">
    <property type="entry name" value="MscS_archaea/bacteria_type"/>
</dbReference>
<evidence type="ECO:0000256" key="5">
    <source>
        <dbReference type="ARBA" id="ARBA00022989"/>
    </source>
</evidence>
<dbReference type="Pfam" id="PF21082">
    <property type="entry name" value="MS_channel_3rd"/>
    <property type="match status" value="1"/>
</dbReference>
<dbReference type="InterPro" id="IPR010920">
    <property type="entry name" value="LSM_dom_sf"/>
</dbReference>
<dbReference type="EMBL" id="PDKS01000004">
    <property type="protein sequence ID" value="PPI87108.1"/>
    <property type="molecule type" value="Genomic_DNA"/>
</dbReference>
<dbReference type="AlphaFoldDB" id="A0A2P5SXP0"/>
<feature type="domain" description="Mechanosensitive ion channel MscS C-terminal" evidence="9">
    <location>
        <begin position="187"/>
        <end position="267"/>
    </location>
</feature>
<comment type="function">
    <text evidence="7">Mechanosensitive channel that participates in the regulation of osmotic pressure changes within the cell, opening in response to stretch forces in the membrane lipid bilayer, without the need for other proteins. Contributes to normal resistance to hypoosmotic shock. Forms an ion channel of 1.0 nanosiemens conductance with a slight preference for anions.</text>
</comment>
<comment type="subcellular location">
    <subcellularLocation>
        <location evidence="7">Cell inner membrane</location>
        <topology evidence="7">Multi-pass membrane protein</topology>
    </subcellularLocation>
    <subcellularLocation>
        <location evidence="1">Cell membrane</location>
        <topology evidence="1">Multi-pass membrane protein</topology>
    </subcellularLocation>
</comment>
<keyword evidence="7" id="KW-0997">Cell inner membrane</keyword>
<dbReference type="PANTHER" id="PTHR30221:SF1">
    <property type="entry name" value="SMALL-CONDUCTANCE MECHANOSENSITIVE CHANNEL"/>
    <property type="match status" value="1"/>
</dbReference>
<dbReference type="OrthoDB" id="9809206at2"/>
<dbReference type="NCBIfam" id="NF007662">
    <property type="entry name" value="PRK10334.1"/>
    <property type="match status" value="1"/>
</dbReference>
<dbReference type="InterPro" id="IPR023408">
    <property type="entry name" value="MscS_beta-dom_sf"/>
</dbReference>
<feature type="transmembrane region" description="Helical" evidence="7">
    <location>
        <begin position="65"/>
        <end position="91"/>
    </location>
</feature>
<name>A0A2P5SXP0_9GAMM</name>
<dbReference type="Proteomes" id="UP000296034">
    <property type="component" value="Unassembled WGS sequence"/>
</dbReference>
<keyword evidence="3" id="KW-1003">Cell membrane</keyword>
<dbReference type="InterPro" id="IPR008910">
    <property type="entry name" value="MSC_TM_helix"/>
</dbReference>
<dbReference type="GO" id="GO:0005886">
    <property type="term" value="C:plasma membrane"/>
    <property type="evidence" value="ECO:0007669"/>
    <property type="project" value="UniProtKB-SubCell"/>
</dbReference>
<proteinExistence type="inferred from homology"/>
<dbReference type="Pfam" id="PF05552">
    <property type="entry name" value="MS_channel_1st_1"/>
    <property type="match status" value="1"/>
</dbReference>
<comment type="caution">
    <text evidence="11">The sequence shown here is derived from an EMBL/GenBank/DDBJ whole genome shotgun (WGS) entry which is preliminary data.</text>
</comment>
<evidence type="ECO:0000259" key="8">
    <source>
        <dbReference type="Pfam" id="PF00924"/>
    </source>
</evidence>
<evidence type="ECO:0000259" key="10">
    <source>
        <dbReference type="Pfam" id="PF21088"/>
    </source>
</evidence>
<evidence type="ECO:0000256" key="2">
    <source>
        <dbReference type="ARBA" id="ARBA00008017"/>
    </source>
</evidence>
<dbReference type="Pfam" id="PF21088">
    <property type="entry name" value="MS_channel_1st"/>
    <property type="match status" value="1"/>
</dbReference>
<keyword evidence="7" id="KW-0813">Transport</keyword>
<dbReference type="InterPro" id="IPR006685">
    <property type="entry name" value="MscS_channel_2nd"/>
</dbReference>
<dbReference type="Gene3D" id="2.30.30.60">
    <property type="match status" value="1"/>
</dbReference>
<keyword evidence="5 7" id="KW-1133">Transmembrane helix</keyword>
<keyword evidence="7" id="KW-0406">Ion transport</keyword>
<evidence type="ECO:0000256" key="1">
    <source>
        <dbReference type="ARBA" id="ARBA00004651"/>
    </source>
</evidence>
<reference evidence="11 12" key="1">
    <citation type="journal article" date="2018" name="Genome Biol. Evol.">
        <title>Cladogenesis and Genomic Streamlining in Extracellular Endosymbionts of Tropical Stink Bugs.</title>
        <authorList>
            <person name="Otero-Bravo A."/>
            <person name="Goffredi S."/>
            <person name="Sabree Z.L."/>
        </authorList>
    </citation>
    <scope>NUCLEOTIDE SEQUENCE [LARGE SCALE GENOMIC DNA]</scope>
    <source>
        <strain evidence="11 12">SoET</strain>
    </source>
</reference>
<organism evidence="11 12">
    <name type="scientific">Candidatus Pantoea edessiphila</name>
    <dbReference type="NCBI Taxonomy" id="2044610"/>
    <lineage>
        <taxon>Bacteria</taxon>
        <taxon>Pseudomonadati</taxon>
        <taxon>Pseudomonadota</taxon>
        <taxon>Gammaproteobacteria</taxon>
        <taxon>Enterobacterales</taxon>
        <taxon>Erwiniaceae</taxon>
        <taxon>Pantoea</taxon>
    </lineage>
</organism>
<comment type="similarity">
    <text evidence="2 7">Belongs to the MscS (TC 1.A.23) family.</text>
</comment>
<comment type="caution">
    <text evidence="7">Lacks conserved residue(s) required for the propagation of feature annotation.</text>
</comment>
<dbReference type="InterPro" id="IPR011014">
    <property type="entry name" value="MscS_channel_TM-2"/>
</dbReference>
<dbReference type="SUPFAM" id="SSF82861">
    <property type="entry name" value="Mechanosensitive channel protein MscS (YggB), transmembrane region"/>
    <property type="match status" value="1"/>
</dbReference>
<dbReference type="SUPFAM" id="SSF50182">
    <property type="entry name" value="Sm-like ribonucleoproteins"/>
    <property type="match status" value="1"/>
</dbReference>
<evidence type="ECO:0000256" key="3">
    <source>
        <dbReference type="ARBA" id="ARBA00022475"/>
    </source>
</evidence>
<evidence type="ECO:0000256" key="7">
    <source>
        <dbReference type="RuleBase" id="RU369025"/>
    </source>
</evidence>
<comment type="subunit">
    <text evidence="7">Homoheptamer.</text>
</comment>
<dbReference type="GO" id="GO:0008381">
    <property type="term" value="F:mechanosensitive monoatomic ion channel activity"/>
    <property type="evidence" value="ECO:0007669"/>
    <property type="project" value="InterPro"/>
</dbReference>
<accession>A0A2P5SXP0</accession>
<protein>
    <recommendedName>
        <fullName evidence="7">Small-conductance mechanosensitive channel</fullName>
    </recommendedName>
</protein>
<evidence type="ECO:0000313" key="11">
    <source>
        <dbReference type="EMBL" id="PPI87108.1"/>
    </source>
</evidence>
<dbReference type="Gene3D" id="3.30.70.100">
    <property type="match status" value="1"/>
</dbReference>
<gene>
    <name evidence="11" type="ORF">CRV11_02785</name>
</gene>
<evidence type="ECO:0000259" key="9">
    <source>
        <dbReference type="Pfam" id="PF21082"/>
    </source>
</evidence>
<keyword evidence="7" id="KW-0407">Ion channel</keyword>
<feature type="transmembrane region" description="Helical" evidence="7">
    <location>
        <begin position="97"/>
        <end position="125"/>
    </location>
</feature>
<dbReference type="Pfam" id="PF00924">
    <property type="entry name" value="MS_channel_2nd"/>
    <property type="match status" value="1"/>
</dbReference>
<evidence type="ECO:0000256" key="4">
    <source>
        <dbReference type="ARBA" id="ARBA00022692"/>
    </source>
</evidence>
<dbReference type="InterPro" id="IPR011066">
    <property type="entry name" value="MscS_channel_C_sf"/>
</dbReference>
<sequence length="276" mass="30411">MMSTYFINKINEMIYWISNNQAMILIHIFNIISAIIIAVIGVLISRMLSNGIRHVLLVRNIEITVADFLAGLIRYSIVACVISAALGRIGIQSTSLITVLGAASLAIGLALQGSLANLAAGVLLITFYPLRAGEKVDIGGVTGSIINIEVFSTTLKSYDGKIIILPNSKIISSVIINFSRENIRCNEFVINVAYEANVDEVIKLLREVTASDKRVLKDKEIQIGLNEINSSSIKFIVRCWCKTDDLQNVYWDLLKNFKIMLDANNFSIACSQHAKS</sequence>
<dbReference type="InterPro" id="IPR049278">
    <property type="entry name" value="MS_channel_C"/>
</dbReference>
<evidence type="ECO:0000256" key="6">
    <source>
        <dbReference type="ARBA" id="ARBA00023136"/>
    </source>
</evidence>
<dbReference type="Gene3D" id="1.10.287.1260">
    <property type="match status" value="1"/>
</dbReference>
<keyword evidence="4 7" id="KW-0812">Transmembrane</keyword>
<evidence type="ECO:0000313" key="12">
    <source>
        <dbReference type="Proteomes" id="UP000296034"/>
    </source>
</evidence>
<feature type="domain" description="Mechanosensitive ion channel transmembrane helices 2/3" evidence="10">
    <location>
        <begin position="71"/>
        <end position="112"/>
    </location>
</feature>
<feature type="domain" description="Mechanosensitive ion channel MscS" evidence="8">
    <location>
        <begin position="114"/>
        <end position="180"/>
    </location>
</feature>
<dbReference type="PANTHER" id="PTHR30221">
    <property type="entry name" value="SMALL-CONDUCTANCE MECHANOSENSITIVE CHANNEL"/>
    <property type="match status" value="1"/>
</dbReference>
<dbReference type="SUPFAM" id="SSF82689">
    <property type="entry name" value="Mechanosensitive channel protein MscS (YggB), C-terminal domain"/>
    <property type="match status" value="1"/>
</dbReference>
<keyword evidence="6 7" id="KW-0472">Membrane</keyword>
<dbReference type="InterPro" id="IPR049142">
    <property type="entry name" value="MS_channel_1st"/>
</dbReference>
<feature type="transmembrane region" description="Helical" evidence="7">
    <location>
        <begin position="22"/>
        <end position="44"/>
    </location>
</feature>